<evidence type="ECO:0000313" key="3">
    <source>
        <dbReference type="EMBL" id="KAJ7075610.1"/>
    </source>
</evidence>
<proteinExistence type="predicted"/>
<keyword evidence="1" id="KW-0812">Transmembrane</keyword>
<keyword evidence="4" id="KW-1185">Reference proteome</keyword>
<evidence type="ECO:0000259" key="2">
    <source>
        <dbReference type="Pfam" id="PF24016"/>
    </source>
</evidence>
<dbReference type="Proteomes" id="UP001222325">
    <property type="component" value="Unassembled WGS sequence"/>
</dbReference>
<feature type="transmembrane region" description="Helical" evidence="1">
    <location>
        <begin position="253"/>
        <end position="273"/>
    </location>
</feature>
<keyword evidence="1" id="KW-1133">Transmembrane helix</keyword>
<dbReference type="EMBL" id="JARJCN010000092">
    <property type="protein sequence ID" value="KAJ7075610.1"/>
    <property type="molecule type" value="Genomic_DNA"/>
</dbReference>
<comment type="caution">
    <text evidence="3">The sequence shown here is derived from an EMBL/GenBank/DDBJ whole genome shotgun (WGS) entry which is preliminary data.</text>
</comment>
<keyword evidence="1" id="KW-0472">Membrane</keyword>
<dbReference type="InterPro" id="IPR055754">
    <property type="entry name" value="DUF7330"/>
</dbReference>
<protein>
    <recommendedName>
        <fullName evidence="2">DUF7330 domain-containing protein</fullName>
    </recommendedName>
</protein>
<dbReference type="Pfam" id="PF24016">
    <property type="entry name" value="DUF7330"/>
    <property type="match status" value="1"/>
</dbReference>
<dbReference type="AlphaFoldDB" id="A0AAD6TRW7"/>
<feature type="domain" description="DUF7330" evidence="2">
    <location>
        <begin position="53"/>
        <end position="226"/>
    </location>
</feature>
<reference evidence="3" key="1">
    <citation type="submission" date="2023-03" db="EMBL/GenBank/DDBJ databases">
        <title>Massive genome expansion in bonnet fungi (Mycena s.s.) driven by repeated elements and novel gene families across ecological guilds.</title>
        <authorList>
            <consortium name="Lawrence Berkeley National Laboratory"/>
            <person name="Harder C.B."/>
            <person name="Miyauchi S."/>
            <person name="Viragh M."/>
            <person name="Kuo A."/>
            <person name="Thoen E."/>
            <person name="Andreopoulos B."/>
            <person name="Lu D."/>
            <person name="Skrede I."/>
            <person name="Drula E."/>
            <person name="Henrissat B."/>
            <person name="Morin E."/>
            <person name="Kohler A."/>
            <person name="Barry K."/>
            <person name="LaButti K."/>
            <person name="Morin E."/>
            <person name="Salamov A."/>
            <person name="Lipzen A."/>
            <person name="Mereny Z."/>
            <person name="Hegedus B."/>
            <person name="Baldrian P."/>
            <person name="Stursova M."/>
            <person name="Weitz H."/>
            <person name="Taylor A."/>
            <person name="Grigoriev I.V."/>
            <person name="Nagy L.G."/>
            <person name="Martin F."/>
            <person name="Kauserud H."/>
        </authorList>
    </citation>
    <scope>NUCLEOTIDE SEQUENCE</scope>
    <source>
        <strain evidence="3">CBHHK173m</strain>
    </source>
</reference>
<evidence type="ECO:0000313" key="4">
    <source>
        <dbReference type="Proteomes" id="UP001222325"/>
    </source>
</evidence>
<organism evidence="3 4">
    <name type="scientific">Mycena belliarum</name>
    <dbReference type="NCBI Taxonomy" id="1033014"/>
    <lineage>
        <taxon>Eukaryota</taxon>
        <taxon>Fungi</taxon>
        <taxon>Dikarya</taxon>
        <taxon>Basidiomycota</taxon>
        <taxon>Agaricomycotina</taxon>
        <taxon>Agaricomycetes</taxon>
        <taxon>Agaricomycetidae</taxon>
        <taxon>Agaricales</taxon>
        <taxon>Marasmiineae</taxon>
        <taxon>Mycenaceae</taxon>
        <taxon>Mycena</taxon>
    </lineage>
</organism>
<sequence length="274" mass="30238">MPDSKDSPLLPAPVQMKRPSNLSAVEDGLSTGPRNNVLISRTFGGLDLEGKRITVDPNLRMPDSVVREWSYWTPSRNLELAVTFGSIAANVDVLPLAGGAPGPKRFRAERASERKPYQAQLKFGTGTGNLTVHIRDAPPARIYLQTSANFGQTRIYLPRTFRGALSISSRVRAPCLSAALQRACTPVSQEGSTMRWFVGDVAEGGEEDYAEADTTLGSVWIGYVGEEDEGARALGWAGMHWAKTTATFMLMCYVLYWVPWLLWQLFSILFAFLF</sequence>
<accession>A0AAD6TRW7</accession>
<gene>
    <name evidence="3" type="ORF">B0H15DRAFT_653265</name>
</gene>
<name>A0AAD6TRW7_9AGAR</name>
<evidence type="ECO:0000256" key="1">
    <source>
        <dbReference type="SAM" id="Phobius"/>
    </source>
</evidence>